<keyword evidence="2" id="KW-0813">Transport</keyword>
<accession>A0A644ZWN9</accession>
<dbReference type="EMBL" id="VSSQ01009961">
    <property type="protein sequence ID" value="MPM43063.1"/>
    <property type="molecule type" value="Genomic_DNA"/>
</dbReference>
<dbReference type="GO" id="GO:0009279">
    <property type="term" value="C:cell outer membrane"/>
    <property type="evidence" value="ECO:0007669"/>
    <property type="project" value="UniProtKB-SubCell"/>
</dbReference>
<evidence type="ECO:0000313" key="8">
    <source>
        <dbReference type="EMBL" id="MPM43063.1"/>
    </source>
</evidence>
<keyword evidence="3" id="KW-0812">Transmembrane</keyword>
<evidence type="ECO:0000259" key="7">
    <source>
        <dbReference type="Pfam" id="PF07715"/>
    </source>
</evidence>
<evidence type="ECO:0000256" key="2">
    <source>
        <dbReference type="ARBA" id="ARBA00022448"/>
    </source>
</evidence>
<sequence length="673" mass="75535">MNILKKIVVIVVASCAITTPLLAQNNLDSLQHLPEVVITEKYTDREIRSSAPMQVLSQKSIRNLNVLQLSDAVKHFSGVTVKDYGGIGGLKTVSVRSLGANHTAVNYNGFTINDVQTGQIDVGRFSLDNVDIISLNSGQSDNIFQPARLFASASVLNIQTIAPRFDDDQKINGRASLKVGSFGMFNPSVFTNLKLNEKLSASLSGEWLSANGKYPYILHYGEAGKDSSSVEKRENTDVQNLRLEGALFADFSGKSSGNLRAYYYQSERGLPGATIFYNTSDFSKQRLWDETFFAQAHYRNDISDRWNFQANAKYNHGYVHYLDPTFLNVEGKLEDTFRQNEIYGSGSVLFRAFENLSFSASTDVAVNNMSANLPDFVYPTRYTLLTSIAAKYVTNQLLATASLLYTQTSEQVKWGTAANNQRRVSPYTSITFQPFENIDFRLRVFYKNIFRLPTFNDLYYSHVGKRSLKPEDTHQFNIGFTYSISIGEWLPLLTITTDAYHNKIKNKIVAYPNRNTFEWSMMNLGSVDINGVDIALESAFELSPKVKLLTGSSFTFQDSKNMTNPDSPAYKHQLPYAPRFSGSGRAAVETPWINAAYSLLWSGIRYTSTQNMPDNRLSGYADHSISLSKSTCIKQNKVVLSFEALNLCNKNYEIVRNFPMPGRSFRGTISIKF</sequence>
<dbReference type="InterPro" id="IPR037066">
    <property type="entry name" value="Plug_dom_sf"/>
</dbReference>
<reference evidence="8" key="1">
    <citation type="submission" date="2019-08" db="EMBL/GenBank/DDBJ databases">
        <authorList>
            <person name="Kucharzyk K."/>
            <person name="Murdoch R.W."/>
            <person name="Higgins S."/>
            <person name="Loffler F."/>
        </authorList>
    </citation>
    <scope>NUCLEOTIDE SEQUENCE</scope>
</reference>
<dbReference type="AlphaFoldDB" id="A0A644ZWN9"/>
<dbReference type="InterPro" id="IPR039426">
    <property type="entry name" value="TonB-dep_rcpt-like"/>
</dbReference>
<dbReference type="Gene3D" id="2.170.130.10">
    <property type="entry name" value="TonB-dependent receptor, plug domain"/>
    <property type="match status" value="1"/>
</dbReference>
<dbReference type="PANTHER" id="PTHR30069:SF29">
    <property type="entry name" value="HEMOGLOBIN AND HEMOGLOBIN-HAPTOGLOBIN-BINDING PROTEIN 1-RELATED"/>
    <property type="match status" value="1"/>
</dbReference>
<comment type="caution">
    <text evidence="8">The sequence shown here is derived from an EMBL/GenBank/DDBJ whole genome shotgun (WGS) entry which is preliminary data.</text>
</comment>
<evidence type="ECO:0000256" key="6">
    <source>
        <dbReference type="ARBA" id="ARBA00023237"/>
    </source>
</evidence>
<name>A0A644ZWN9_9ZZZZ</name>
<dbReference type="SUPFAM" id="SSF56935">
    <property type="entry name" value="Porins"/>
    <property type="match status" value="1"/>
</dbReference>
<keyword evidence="5" id="KW-0472">Membrane</keyword>
<evidence type="ECO:0000256" key="1">
    <source>
        <dbReference type="ARBA" id="ARBA00004571"/>
    </source>
</evidence>
<gene>
    <name evidence="8" type="primary">btuB_74</name>
    <name evidence="8" type="ORF">SDC9_89736</name>
</gene>
<feature type="domain" description="TonB-dependent receptor plug" evidence="7">
    <location>
        <begin position="49"/>
        <end position="143"/>
    </location>
</feature>
<dbReference type="InterPro" id="IPR012910">
    <property type="entry name" value="Plug_dom"/>
</dbReference>
<dbReference type="GO" id="GO:0015344">
    <property type="term" value="F:siderophore uptake transmembrane transporter activity"/>
    <property type="evidence" value="ECO:0007669"/>
    <property type="project" value="TreeGrafter"/>
</dbReference>
<dbReference type="Pfam" id="PF07715">
    <property type="entry name" value="Plug"/>
    <property type="match status" value="1"/>
</dbReference>
<organism evidence="8">
    <name type="scientific">bioreactor metagenome</name>
    <dbReference type="NCBI Taxonomy" id="1076179"/>
    <lineage>
        <taxon>unclassified sequences</taxon>
        <taxon>metagenomes</taxon>
        <taxon>ecological metagenomes</taxon>
    </lineage>
</organism>
<comment type="subcellular location">
    <subcellularLocation>
        <location evidence="1">Cell outer membrane</location>
        <topology evidence="1">Multi-pass membrane protein</topology>
    </subcellularLocation>
</comment>
<evidence type="ECO:0000256" key="5">
    <source>
        <dbReference type="ARBA" id="ARBA00023136"/>
    </source>
</evidence>
<dbReference type="PROSITE" id="PS52016">
    <property type="entry name" value="TONB_DEPENDENT_REC_3"/>
    <property type="match status" value="1"/>
</dbReference>
<keyword evidence="4" id="KW-0732">Signal</keyword>
<keyword evidence="6" id="KW-0998">Cell outer membrane</keyword>
<protein>
    <submittedName>
        <fullName evidence="8">Vitamin B12 transporter BtuB</fullName>
    </submittedName>
</protein>
<dbReference type="GO" id="GO:0044718">
    <property type="term" value="P:siderophore transmembrane transport"/>
    <property type="evidence" value="ECO:0007669"/>
    <property type="project" value="TreeGrafter"/>
</dbReference>
<evidence type="ECO:0000256" key="3">
    <source>
        <dbReference type="ARBA" id="ARBA00022692"/>
    </source>
</evidence>
<proteinExistence type="predicted"/>
<dbReference type="InterPro" id="IPR036942">
    <property type="entry name" value="Beta-barrel_TonB_sf"/>
</dbReference>
<dbReference type="PANTHER" id="PTHR30069">
    <property type="entry name" value="TONB-DEPENDENT OUTER MEMBRANE RECEPTOR"/>
    <property type="match status" value="1"/>
</dbReference>
<dbReference type="Gene3D" id="2.40.170.20">
    <property type="entry name" value="TonB-dependent receptor, beta-barrel domain"/>
    <property type="match status" value="1"/>
</dbReference>
<evidence type="ECO:0000256" key="4">
    <source>
        <dbReference type="ARBA" id="ARBA00022729"/>
    </source>
</evidence>